<comment type="similarity">
    <text evidence="1 2">Belongs to the short-chain dehydrogenases/reductases (SDR) family.</text>
</comment>
<sequence>MSSYLITGTSRGLGLTLTTCLLEQPKDQVRFVAAAARTKTSALEALIHQYPGRIAFIPLEVTREQSVHAAVGKVQEALGASAGLDVLINNAGIMPFVPEGIIQATNLMSTFEVNVNSVQLCSAAFLPLLRKGSKQLVLNIGSILGSITLAPSMAPYPTSTYKVSKAAVNMLTVQWALDLAKEDFTIISAHPGWLRTDLGTDQADLAVETGAKGVLEILDKVTRADTGKFFDIHVPGWDSEGKLNKYEGGELPW</sequence>
<dbReference type="GO" id="GO:0016491">
    <property type="term" value="F:oxidoreductase activity"/>
    <property type="evidence" value="ECO:0007669"/>
    <property type="project" value="TreeGrafter"/>
</dbReference>
<gene>
    <name evidence="3" type="ORF">EDD36DRAFT_414632</name>
</gene>
<evidence type="ECO:0000256" key="1">
    <source>
        <dbReference type="ARBA" id="ARBA00006484"/>
    </source>
</evidence>
<evidence type="ECO:0000313" key="4">
    <source>
        <dbReference type="Proteomes" id="UP001203852"/>
    </source>
</evidence>
<dbReference type="PANTHER" id="PTHR43544:SF36">
    <property type="entry name" value="CHAIN OXIDOREDUCTASE (CSGA), PUTATIVE (AFU_ORTHOLOGUE AFUA_4G00910)-RELATED"/>
    <property type="match status" value="1"/>
</dbReference>
<evidence type="ECO:0000313" key="3">
    <source>
        <dbReference type="EMBL" id="KAI1618976.1"/>
    </source>
</evidence>
<reference evidence="3" key="1">
    <citation type="journal article" date="2022" name="bioRxiv">
        <title>Deciphering the potential niche of two novel black yeast fungi from a biological soil crust based on their genomes, phenotypes, and melanin regulation.</title>
        <authorList>
            <consortium name="DOE Joint Genome Institute"/>
            <person name="Carr E.C."/>
            <person name="Barton Q."/>
            <person name="Grambo S."/>
            <person name="Sullivan M."/>
            <person name="Renfro C.M."/>
            <person name="Kuo A."/>
            <person name="Pangilinan J."/>
            <person name="Lipzen A."/>
            <person name="Keymanesh K."/>
            <person name="Savage E."/>
            <person name="Barry K."/>
            <person name="Grigoriev I.V."/>
            <person name="Riekhof W.R."/>
            <person name="Harris S.S."/>
        </authorList>
    </citation>
    <scope>NUCLEOTIDE SEQUENCE</scope>
    <source>
        <strain evidence="3">JF 03-4F</strain>
    </source>
</reference>
<dbReference type="InterPro" id="IPR002347">
    <property type="entry name" value="SDR_fam"/>
</dbReference>
<protein>
    <submittedName>
        <fullName evidence="3">3-oxoacyl-reductase</fullName>
    </submittedName>
</protein>
<dbReference type="InterPro" id="IPR051468">
    <property type="entry name" value="Fungal_SecMetab_SDRs"/>
</dbReference>
<name>A0AAN6E6S1_9EURO</name>
<evidence type="ECO:0000256" key="2">
    <source>
        <dbReference type="RuleBase" id="RU000363"/>
    </source>
</evidence>
<proteinExistence type="inferred from homology"/>
<dbReference type="AlphaFoldDB" id="A0AAN6E6S1"/>
<comment type="caution">
    <text evidence="3">The sequence shown here is derived from an EMBL/GenBank/DDBJ whole genome shotgun (WGS) entry which is preliminary data.</text>
</comment>
<keyword evidence="4" id="KW-1185">Reference proteome</keyword>
<dbReference type="GO" id="GO:0005737">
    <property type="term" value="C:cytoplasm"/>
    <property type="evidence" value="ECO:0007669"/>
    <property type="project" value="TreeGrafter"/>
</dbReference>
<dbReference type="Pfam" id="PF00106">
    <property type="entry name" value="adh_short"/>
    <property type="match status" value="1"/>
</dbReference>
<dbReference type="Proteomes" id="UP001203852">
    <property type="component" value="Unassembled WGS sequence"/>
</dbReference>
<dbReference type="InterPro" id="IPR036291">
    <property type="entry name" value="NAD(P)-bd_dom_sf"/>
</dbReference>
<organism evidence="3 4">
    <name type="scientific">Exophiala viscosa</name>
    <dbReference type="NCBI Taxonomy" id="2486360"/>
    <lineage>
        <taxon>Eukaryota</taxon>
        <taxon>Fungi</taxon>
        <taxon>Dikarya</taxon>
        <taxon>Ascomycota</taxon>
        <taxon>Pezizomycotina</taxon>
        <taxon>Eurotiomycetes</taxon>
        <taxon>Chaetothyriomycetidae</taxon>
        <taxon>Chaetothyriales</taxon>
        <taxon>Herpotrichiellaceae</taxon>
        <taxon>Exophiala</taxon>
    </lineage>
</organism>
<dbReference type="PRINTS" id="PR00081">
    <property type="entry name" value="GDHRDH"/>
</dbReference>
<dbReference type="EMBL" id="MU404350">
    <property type="protein sequence ID" value="KAI1618976.1"/>
    <property type="molecule type" value="Genomic_DNA"/>
</dbReference>
<dbReference type="Gene3D" id="3.40.50.720">
    <property type="entry name" value="NAD(P)-binding Rossmann-like Domain"/>
    <property type="match status" value="1"/>
</dbReference>
<dbReference type="SUPFAM" id="SSF51735">
    <property type="entry name" value="NAD(P)-binding Rossmann-fold domains"/>
    <property type="match status" value="1"/>
</dbReference>
<dbReference type="PANTHER" id="PTHR43544">
    <property type="entry name" value="SHORT-CHAIN DEHYDROGENASE/REDUCTASE"/>
    <property type="match status" value="1"/>
</dbReference>
<accession>A0AAN6E6S1</accession>
<dbReference type="PRINTS" id="PR00080">
    <property type="entry name" value="SDRFAMILY"/>
</dbReference>